<accession>A0A918IZF1</accession>
<dbReference type="RefSeq" id="WP_189634511.1">
    <property type="nucleotide sequence ID" value="NZ_BMYQ01000009.1"/>
</dbReference>
<dbReference type="SFLD" id="SFLDG01135">
    <property type="entry name" value="C1.5.6:_HAD__Beta-PGM__Phospha"/>
    <property type="match status" value="1"/>
</dbReference>
<dbReference type="SFLD" id="SFLDF00045">
    <property type="entry name" value="2-haloacid_dehalogenase"/>
    <property type="match status" value="1"/>
</dbReference>
<dbReference type="NCBIfam" id="TIGR01509">
    <property type="entry name" value="HAD-SF-IA-v3"/>
    <property type="match status" value="1"/>
</dbReference>
<comment type="similarity">
    <text evidence="1 3">Belongs to the HAD-like hydrolase superfamily. S-2-haloalkanoic acid dehalogenase family.</text>
</comment>
<protein>
    <recommendedName>
        <fullName evidence="3">(S)-2-haloacid dehalogenase</fullName>
        <ecNumber evidence="3">3.8.1.2</ecNumber>
    </recommendedName>
    <alternativeName>
        <fullName evidence="3">2-haloalkanoic acid dehalogenase</fullName>
    </alternativeName>
    <alternativeName>
        <fullName evidence="3">Halocarboxylic acid halidohydrolase</fullName>
    </alternativeName>
    <alternativeName>
        <fullName evidence="3">L-2-haloacid dehalogenase</fullName>
    </alternativeName>
</protein>
<dbReference type="InterPro" id="IPR006439">
    <property type="entry name" value="HAD-SF_hydro_IA"/>
</dbReference>
<dbReference type="NCBIfam" id="TIGR01493">
    <property type="entry name" value="HAD-SF-IA-v2"/>
    <property type="match status" value="1"/>
</dbReference>
<evidence type="ECO:0000256" key="2">
    <source>
        <dbReference type="ARBA" id="ARBA00022801"/>
    </source>
</evidence>
<keyword evidence="2 3" id="KW-0378">Hydrolase</keyword>
<reference evidence="4" key="2">
    <citation type="submission" date="2020-09" db="EMBL/GenBank/DDBJ databases">
        <authorList>
            <person name="Sun Q."/>
            <person name="Kim S."/>
        </authorList>
    </citation>
    <scope>NUCLEOTIDE SEQUENCE</scope>
    <source>
        <strain evidence="4">KCTC 23714</strain>
    </source>
</reference>
<evidence type="ECO:0000256" key="3">
    <source>
        <dbReference type="RuleBase" id="RU368077"/>
    </source>
</evidence>
<dbReference type="CDD" id="cd02588">
    <property type="entry name" value="HAD_L2-DEX"/>
    <property type="match status" value="1"/>
</dbReference>
<dbReference type="EMBL" id="BMYQ01000009">
    <property type="protein sequence ID" value="GGW37976.1"/>
    <property type="molecule type" value="Genomic_DNA"/>
</dbReference>
<dbReference type="Pfam" id="PF00702">
    <property type="entry name" value="Hydrolase"/>
    <property type="match status" value="1"/>
</dbReference>
<organism evidence="4 5">
    <name type="scientific">Gemmobacter lanyuensis</name>
    <dbReference type="NCBI Taxonomy" id="1054497"/>
    <lineage>
        <taxon>Bacteria</taxon>
        <taxon>Pseudomonadati</taxon>
        <taxon>Pseudomonadota</taxon>
        <taxon>Alphaproteobacteria</taxon>
        <taxon>Rhodobacterales</taxon>
        <taxon>Paracoccaceae</taxon>
        <taxon>Gemmobacter</taxon>
    </lineage>
</organism>
<dbReference type="PRINTS" id="PR00413">
    <property type="entry name" value="HADHALOGNASE"/>
</dbReference>
<dbReference type="AlphaFoldDB" id="A0A918IZF1"/>
<comment type="function">
    <text evidence="3">Catalyzes the hydrolytic dehalogenation of small (S)-2-haloalkanoic acids to yield the corresponding (R)-2-hydroxyalkanoic acids.</text>
</comment>
<evidence type="ECO:0000313" key="5">
    <source>
        <dbReference type="Proteomes" id="UP000628984"/>
    </source>
</evidence>
<dbReference type="SFLD" id="SFLDG01129">
    <property type="entry name" value="C1.5:_HAD__Beta-PGM__Phosphata"/>
    <property type="match status" value="1"/>
</dbReference>
<dbReference type="SFLD" id="SFLDS00003">
    <property type="entry name" value="Haloacid_Dehalogenase"/>
    <property type="match status" value="1"/>
</dbReference>
<dbReference type="EC" id="3.8.1.2" evidence="3"/>
<proteinExistence type="inferred from homology"/>
<sequence length="224" mass="24826">MTIRAVVFDAYGTLFDVNAAAREAAAHHALLADVWPDLSQDWRRKQLEYTWLRSLMEDHADFWKITADALDWALEAHGLNDLGLRTRLLDLYRELPAYPEAAAMLAQLKGMGVKRAILSNGTPSMLNSAMTAAGLQGAFDKILSIEEVGIYKPAPRVYDLVMEHFAVEPAGVLFVSSNGWDIAGAGSFGFRTLWVNRAGLPVDRLPHRPHHVAPDLSHLTDLLQ</sequence>
<dbReference type="InterPro" id="IPR036412">
    <property type="entry name" value="HAD-like_sf"/>
</dbReference>
<dbReference type="NCBIfam" id="TIGR01428">
    <property type="entry name" value="HAD_type_II"/>
    <property type="match status" value="1"/>
</dbReference>
<dbReference type="Gene3D" id="3.40.50.1000">
    <property type="entry name" value="HAD superfamily/HAD-like"/>
    <property type="match status" value="1"/>
</dbReference>
<dbReference type="InterPro" id="IPR006328">
    <property type="entry name" value="2-HAD"/>
</dbReference>
<dbReference type="Gene3D" id="1.10.150.240">
    <property type="entry name" value="Putative phosphatase, domain 2"/>
    <property type="match status" value="1"/>
</dbReference>
<dbReference type="PANTHER" id="PTHR43316:SF3">
    <property type="entry name" value="HALOACID DEHALOGENASE, TYPE II (AFU_ORTHOLOGUE AFUA_2G07750)-RELATED"/>
    <property type="match status" value="1"/>
</dbReference>
<reference evidence="4" key="1">
    <citation type="journal article" date="2014" name="Int. J. Syst. Evol. Microbiol.">
        <title>Complete genome sequence of Corynebacterium casei LMG S-19264T (=DSM 44701T), isolated from a smear-ripened cheese.</title>
        <authorList>
            <consortium name="US DOE Joint Genome Institute (JGI-PGF)"/>
            <person name="Walter F."/>
            <person name="Albersmeier A."/>
            <person name="Kalinowski J."/>
            <person name="Ruckert C."/>
        </authorList>
    </citation>
    <scope>NUCLEOTIDE SEQUENCE</scope>
    <source>
        <strain evidence="4">KCTC 23714</strain>
    </source>
</reference>
<dbReference type="PANTHER" id="PTHR43316">
    <property type="entry name" value="HYDROLASE, HALOACID DELAHOGENASE-RELATED"/>
    <property type="match status" value="1"/>
</dbReference>
<dbReference type="InterPro" id="IPR023198">
    <property type="entry name" value="PGP-like_dom2"/>
</dbReference>
<dbReference type="InterPro" id="IPR051540">
    <property type="entry name" value="S-2-haloacid_dehalogenase"/>
</dbReference>
<evidence type="ECO:0000256" key="1">
    <source>
        <dbReference type="ARBA" id="ARBA00008106"/>
    </source>
</evidence>
<dbReference type="SUPFAM" id="SSF56784">
    <property type="entry name" value="HAD-like"/>
    <property type="match status" value="1"/>
</dbReference>
<name>A0A918IZF1_9RHOB</name>
<comment type="caution">
    <text evidence="4">The sequence shown here is derived from an EMBL/GenBank/DDBJ whole genome shotgun (WGS) entry which is preliminary data.</text>
</comment>
<dbReference type="Proteomes" id="UP000628984">
    <property type="component" value="Unassembled WGS sequence"/>
</dbReference>
<dbReference type="GO" id="GO:0018784">
    <property type="term" value="F:(S)-2-haloacid dehalogenase activity"/>
    <property type="evidence" value="ECO:0007669"/>
    <property type="project" value="UniProtKB-UniRule"/>
</dbReference>
<gene>
    <name evidence="4" type="primary">dhe</name>
    <name evidence="4" type="ORF">GCM10011452_28080</name>
</gene>
<keyword evidence="5" id="KW-1185">Reference proteome</keyword>
<evidence type="ECO:0000313" key="4">
    <source>
        <dbReference type="EMBL" id="GGW37976.1"/>
    </source>
</evidence>
<comment type="catalytic activity">
    <reaction evidence="3">
        <text>an (S)-2-haloacid + H2O = a (2R)-2-hydroxycarboxylate + a halide anion + H(+)</text>
        <dbReference type="Rhea" id="RHEA:11192"/>
        <dbReference type="ChEBI" id="CHEBI:15377"/>
        <dbReference type="ChEBI" id="CHEBI:15378"/>
        <dbReference type="ChEBI" id="CHEBI:16042"/>
        <dbReference type="ChEBI" id="CHEBI:58314"/>
        <dbReference type="ChEBI" id="CHEBI:137405"/>
        <dbReference type="EC" id="3.8.1.2"/>
    </reaction>
</comment>
<dbReference type="InterPro" id="IPR023214">
    <property type="entry name" value="HAD_sf"/>
</dbReference>